<dbReference type="GO" id="GO:0005524">
    <property type="term" value="F:ATP binding"/>
    <property type="evidence" value="ECO:0007669"/>
    <property type="project" value="UniProtKB-UniRule"/>
</dbReference>
<dbReference type="Proteomes" id="UP000759131">
    <property type="component" value="Unassembled WGS sequence"/>
</dbReference>
<evidence type="ECO:0000256" key="7">
    <source>
        <dbReference type="RuleBase" id="RU000304"/>
    </source>
</evidence>
<dbReference type="InterPro" id="IPR000719">
    <property type="entry name" value="Prot_kinase_dom"/>
</dbReference>
<evidence type="ECO:0000313" key="9">
    <source>
        <dbReference type="EMBL" id="CAD7633095.1"/>
    </source>
</evidence>
<dbReference type="EMBL" id="OC866696">
    <property type="protein sequence ID" value="CAD7633095.1"/>
    <property type="molecule type" value="Genomic_DNA"/>
</dbReference>
<dbReference type="InterPro" id="IPR017441">
    <property type="entry name" value="Protein_kinase_ATP_BS"/>
</dbReference>
<dbReference type="InterPro" id="IPR009091">
    <property type="entry name" value="RCC1/BLIP-II"/>
</dbReference>
<evidence type="ECO:0000256" key="1">
    <source>
        <dbReference type="ARBA" id="ARBA00022679"/>
    </source>
</evidence>
<keyword evidence="2 6" id="KW-0547">Nucleotide-binding</keyword>
<dbReference type="SUPFAM" id="SSF56112">
    <property type="entry name" value="Protein kinase-like (PK-like)"/>
    <property type="match status" value="1"/>
</dbReference>
<dbReference type="EMBL" id="CAJPIZ010012121">
    <property type="protein sequence ID" value="CAG2113525.1"/>
    <property type="molecule type" value="Genomic_DNA"/>
</dbReference>
<evidence type="ECO:0000256" key="2">
    <source>
        <dbReference type="ARBA" id="ARBA00022741"/>
    </source>
</evidence>
<dbReference type="GO" id="GO:0005634">
    <property type="term" value="C:nucleus"/>
    <property type="evidence" value="ECO:0007669"/>
    <property type="project" value="TreeGrafter"/>
</dbReference>
<dbReference type="SMART" id="SM00220">
    <property type="entry name" value="S_TKc"/>
    <property type="match status" value="1"/>
</dbReference>
<dbReference type="GO" id="GO:0005737">
    <property type="term" value="C:cytoplasm"/>
    <property type="evidence" value="ECO:0007669"/>
    <property type="project" value="TreeGrafter"/>
</dbReference>
<evidence type="ECO:0000256" key="5">
    <source>
        <dbReference type="ARBA" id="ARBA00037982"/>
    </source>
</evidence>
<protein>
    <recommendedName>
        <fullName evidence="8">Protein kinase domain-containing protein</fullName>
    </recommendedName>
</protein>
<dbReference type="OrthoDB" id="341578at2759"/>
<keyword evidence="1" id="KW-0808">Transferase</keyword>
<feature type="domain" description="Protein kinase" evidence="8">
    <location>
        <begin position="57"/>
        <end position="317"/>
    </location>
</feature>
<dbReference type="InterPro" id="IPR050339">
    <property type="entry name" value="CC_SR_Kinase"/>
</dbReference>
<dbReference type="PROSITE" id="PS00108">
    <property type="entry name" value="PROTEIN_KINASE_ST"/>
    <property type="match status" value="1"/>
</dbReference>
<feature type="non-terminal residue" evidence="9">
    <location>
        <position position="388"/>
    </location>
</feature>
<comment type="similarity">
    <text evidence="5">Belongs to the protein kinase superfamily. Ser/Thr protein kinase family. GCN2 subfamily.</text>
</comment>
<dbReference type="GO" id="GO:0004674">
    <property type="term" value="F:protein serine/threonine kinase activity"/>
    <property type="evidence" value="ECO:0007669"/>
    <property type="project" value="UniProtKB-KW"/>
</dbReference>
<evidence type="ECO:0000256" key="4">
    <source>
        <dbReference type="ARBA" id="ARBA00022840"/>
    </source>
</evidence>
<dbReference type="Pfam" id="PF00069">
    <property type="entry name" value="Pkinase"/>
    <property type="match status" value="1"/>
</dbReference>
<dbReference type="PANTHER" id="PTHR11042">
    <property type="entry name" value="EUKARYOTIC TRANSLATION INITIATION FACTOR 2-ALPHA KINASE EIF2-ALPHA KINASE -RELATED"/>
    <property type="match status" value="1"/>
</dbReference>
<sequence>MVYGLGLNTNGCLGFGHNNPIPSPELIPQLCNQNIQYFVNGLDFVLASRDGIYNKQFNEISAIGSGGFGTVFKVKHRLDDKIYAVKRVLFNDFSEDKKNKVLNEVKSLAKLDSEYVVKYYHSWTESHYLYIQMEFCSQSLKSLLNDKHIVFERQPEDVMKVFEYFVLCEIFKELLESVQYLHECKPPVIHRDLKPDNILIEHNVRFNRWVKLCDFGLATDHDMPSMSHTSNVGTSQYMSIEAHQRRYTTKADIYSLGVIAQHLFDLFNIENPLEKYSLTTFSANFNKLYAIIWSMAKSMAYKRPTSGRVLQEYNDWSINKMIYLNHKMPHFILDSKYVVKSNHSSLSSDNLFLQMEFCSQIGKHFKHNEWSIDKTVVTSDRVLDDYNQ</sequence>
<dbReference type="PROSITE" id="PS50011">
    <property type="entry name" value="PROTEIN_KINASE_DOM"/>
    <property type="match status" value="1"/>
</dbReference>
<reference evidence="9" key="1">
    <citation type="submission" date="2020-11" db="EMBL/GenBank/DDBJ databases">
        <authorList>
            <person name="Tran Van P."/>
        </authorList>
    </citation>
    <scope>NUCLEOTIDE SEQUENCE</scope>
</reference>
<feature type="binding site" evidence="6">
    <location>
        <position position="86"/>
    </location>
    <ligand>
        <name>ATP</name>
        <dbReference type="ChEBI" id="CHEBI:30616"/>
    </ligand>
</feature>
<accession>A0A7R9L0V6</accession>
<dbReference type="InterPro" id="IPR011009">
    <property type="entry name" value="Kinase-like_dom_sf"/>
</dbReference>
<evidence type="ECO:0000313" key="10">
    <source>
        <dbReference type="Proteomes" id="UP000759131"/>
    </source>
</evidence>
<keyword evidence="4 6" id="KW-0067">ATP-binding</keyword>
<dbReference type="Gene3D" id="1.10.510.10">
    <property type="entry name" value="Transferase(Phosphotransferase) domain 1"/>
    <property type="match status" value="1"/>
</dbReference>
<evidence type="ECO:0000259" key="8">
    <source>
        <dbReference type="PROSITE" id="PS50011"/>
    </source>
</evidence>
<gene>
    <name evidence="9" type="ORF">OSB1V03_LOCUS13494</name>
</gene>
<name>A0A7R9L0V6_9ACAR</name>
<keyword evidence="10" id="KW-1185">Reference proteome</keyword>
<evidence type="ECO:0000256" key="6">
    <source>
        <dbReference type="PROSITE-ProRule" id="PRU10141"/>
    </source>
</evidence>
<dbReference type="InterPro" id="IPR008271">
    <property type="entry name" value="Ser/Thr_kinase_AS"/>
</dbReference>
<dbReference type="SUPFAM" id="SSF50985">
    <property type="entry name" value="RCC1/BLIP-II"/>
    <property type="match status" value="1"/>
</dbReference>
<keyword evidence="3" id="KW-0418">Kinase</keyword>
<keyword evidence="7" id="KW-0723">Serine/threonine-protein kinase</keyword>
<dbReference type="AlphaFoldDB" id="A0A7R9L0V6"/>
<dbReference type="PROSITE" id="PS00107">
    <property type="entry name" value="PROTEIN_KINASE_ATP"/>
    <property type="match status" value="1"/>
</dbReference>
<dbReference type="Gene3D" id="3.30.200.20">
    <property type="entry name" value="Phosphorylase Kinase, domain 1"/>
    <property type="match status" value="1"/>
</dbReference>
<evidence type="ECO:0000256" key="3">
    <source>
        <dbReference type="ARBA" id="ARBA00022777"/>
    </source>
</evidence>
<proteinExistence type="inferred from homology"/>
<organism evidence="9">
    <name type="scientific">Medioppia subpectinata</name>
    <dbReference type="NCBI Taxonomy" id="1979941"/>
    <lineage>
        <taxon>Eukaryota</taxon>
        <taxon>Metazoa</taxon>
        <taxon>Ecdysozoa</taxon>
        <taxon>Arthropoda</taxon>
        <taxon>Chelicerata</taxon>
        <taxon>Arachnida</taxon>
        <taxon>Acari</taxon>
        <taxon>Acariformes</taxon>
        <taxon>Sarcoptiformes</taxon>
        <taxon>Oribatida</taxon>
        <taxon>Brachypylina</taxon>
        <taxon>Oppioidea</taxon>
        <taxon>Oppiidae</taxon>
        <taxon>Medioppia</taxon>
    </lineage>
</organism>